<evidence type="ECO:0000313" key="2">
    <source>
        <dbReference type="Proteomes" id="UP000828251"/>
    </source>
</evidence>
<dbReference type="Proteomes" id="UP000828251">
    <property type="component" value="Unassembled WGS sequence"/>
</dbReference>
<accession>A0A9D3UIM2</accession>
<dbReference type="EMBL" id="JAIQCV010000011">
    <property type="protein sequence ID" value="KAH1045847.1"/>
    <property type="molecule type" value="Genomic_DNA"/>
</dbReference>
<comment type="caution">
    <text evidence="1">The sequence shown here is derived from an EMBL/GenBank/DDBJ whole genome shotgun (WGS) entry which is preliminary data.</text>
</comment>
<dbReference type="AlphaFoldDB" id="A0A9D3UIM2"/>
<protein>
    <submittedName>
        <fullName evidence="1">Uncharacterized protein</fullName>
    </submittedName>
</protein>
<evidence type="ECO:0000313" key="1">
    <source>
        <dbReference type="EMBL" id="KAH1045847.1"/>
    </source>
</evidence>
<reference evidence="1 2" key="1">
    <citation type="journal article" date="2021" name="Plant Biotechnol. J.">
        <title>Multi-omics assisted identification of the key and species-specific regulatory components of drought-tolerant mechanisms in Gossypium stocksii.</title>
        <authorList>
            <person name="Yu D."/>
            <person name="Ke L."/>
            <person name="Zhang D."/>
            <person name="Wu Y."/>
            <person name="Sun Y."/>
            <person name="Mei J."/>
            <person name="Sun J."/>
            <person name="Sun Y."/>
        </authorList>
    </citation>
    <scope>NUCLEOTIDE SEQUENCE [LARGE SCALE GENOMIC DNA]</scope>
    <source>
        <strain evidence="2">cv. E1</strain>
        <tissue evidence="1">Leaf</tissue>
    </source>
</reference>
<proteinExistence type="predicted"/>
<name>A0A9D3UIM2_9ROSI</name>
<gene>
    <name evidence="1" type="ORF">J1N35_036631</name>
</gene>
<organism evidence="1 2">
    <name type="scientific">Gossypium stocksii</name>
    <dbReference type="NCBI Taxonomy" id="47602"/>
    <lineage>
        <taxon>Eukaryota</taxon>
        <taxon>Viridiplantae</taxon>
        <taxon>Streptophyta</taxon>
        <taxon>Embryophyta</taxon>
        <taxon>Tracheophyta</taxon>
        <taxon>Spermatophyta</taxon>
        <taxon>Magnoliopsida</taxon>
        <taxon>eudicotyledons</taxon>
        <taxon>Gunneridae</taxon>
        <taxon>Pentapetalae</taxon>
        <taxon>rosids</taxon>
        <taxon>malvids</taxon>
        <taxon>Malvales</taxon>
        <taxon>Malvaceae</taxon>
        <taxon>Malvoideae</taxon>
        <taxon>Gossypium</taxon>
    </lineage>
</organism>
<keyword evidence="2" id="KW-1185">Reference proteome</keyword>
<sequence length="104" mass="11992">MWRAILAQDLYTTMIFKYGDKEDVDDLSLPPVFKRLPKDFVGSPTDFDNDDDARDFGTVIVKFDCGYNARDQLSYWFKPLAAVVASPMKARRNRLDVDDDDCDE</sequence>